<dbReference type="HOGENOM" id="CLU_697830_0_0_10"/>
<dbReference type="AlphaFoldDB" id="I0K413"/>
<proteinExistence type="predicted"/>
<accession>I0K413</accession>
<protein>
    <submittedName>
        <fullName evidence="1">Uncharacterized protein</fullName>
    </submittedName>
</protein>
<evidence type="ECO:0000313" key="1">
    <source>
        <dbReference type="EMBL" id="CCG98866.1"/>
    </source>
</evidence>
<dbReference type="EMBL" id="HE796683">
    <property type="protein sequence ID" value="CCG98866.1"/>
    <property type="molecule type" value="Genomic_DNA"/>
</dbReference>
<sequence length="395" mass="45164">MDTHPLQSTEYTSQHAAEANHHFDETVRRFLRQWIEQGTVLHTSADDVHSEYAAHDLDAFVEGGALRAFFKHHDDALEQLLSQPDIARHLLRTGNDVHFEPDAYEPLLSRFERRIYNLAAHREHREVPFRYSPTSRQGIHGDSIGWTDTVQEGENPPREDIGYYFGTRRSDEMALSILARQLHNEAQVAYELPMHVMTDGYMEDALRAIRTTTEQLGEAGETALRGFVIQRRHAAHDRHLGAAFLLMNPAQPDQPRRVIFCDTLNPSGTPPWWNTFKRVLDAVFPQPDGTAPVSDRLEDGSVNLQRLHDGVPVRHQDIDCAFYTASIAKALIQLAAQQPDLLLYGPIEHVVSRMTERMPDYFLEANVPKLPTVVRETNVIRRWNTGREALLEYTK</sequence>
<dbReference type="KEGG" id="fae:FAES_0855"/>
<reference evidence="1 2" key="1">
    <citation type="journal article" date="2012" name="J. Bacteriol.">
        <title>Genome Sequence of Fibrella aestuarina BUZ 2T, a Filamentous Marine Bacterium.</title>
        <authorList>
            <person name="Filippini M."/>
            <person name="Qi W."/>
            <person name="Blom J."/>
            <person name="Goesmann A."/>
            <person name="Smits T.H."/>
            <person name="Bagheri H.C."/>
        </authorList>
    </citation>
    <scope>NUCLEOTIDE SEQUENCE [LARGE SCALE GENOMIC DNA]</scope>
    <source>
        <strain evidence="2">BUZ 2T</strain>
    </source>
</reference>
<name>I0K413_9BACT</name>
<dbReference type="Proteomes" id="UP000011058">
    <property type="component" value="Chromosome"/>
</dbReference>
<gene>
    <name evidence="1" type="ORF">FAES_0855</name>
</gene>
<evidence type="ECO:0000313" key="2">
    <source>
        <dbReference type="Proteomes" id="UP000011058"/>
    </source>
</evidence>
<keyword evidence="2" id="KW-1185">Reference proteome</keyword>
<dbReference type="PATRIC" id="fig|1166018.3.peg.2572"/>
<organism evidence="1 2">
    <name type="scientific">Fibrella aestuarina BUZ 2</name>
    <dbReference type="NCBI Taxonomy" id="1166018"/>
    <lineage>
        <taxon>Bacteria</taxon>
        <taxon>Pseudomonadati</taxon>
        <taxon>Bacteroidota</taxon>
        <taxon>Cytophagia</taxon>
        <taxon>Cytophagales</taxon>
        <taxon>Spirosomataceae</taxon>
        <taxon>Fibrella</taxon>
    </lineage>
</organism>
<dbReference type="eggNOG" id="ENOG502ZBDD">
    <property type="taxonomic scope" value="Bacteria"/>
</dbReference>